<protein>
    <submittedName>
        <fullName evidence="2">Uncharacterized protein</fullName>
    </submittedName>
</protein>
<feature type="region of interest" description="Disordered" evidence="1">
    <location>
        <begin position="110"/>
        <end position="130"/>
    </location>
</feature>
<sequence>MAVCVNLLTAVMMRGLGFADWFVICCAYTASSSTAYHAHKNVTYRATGSWWKYVKTLGLGACNCYAAVQIVPYFQAHQGLGFYWAYLGAKTVVGVGNLIIYTFDIFGDKKKKKAEDEKVAASSRLAREAH</sequence>
<evidence type="ECO:0000313" key="2">
    <source>
        <dbReference type="EMBL" id="OGN28456.1"/>
    </source>
</evidence>
<evidence type="ECO:0000256" key="1">
    <source>
        <dbReference type="SAM" id="MobiDB-lite"/>
    </source>
</evidence>
<dbReference type="Proteomes" id="UP000179047">
    <property type="component" value="Unassembled WGS sequence"/>
</dbReference>
<dbReference type="AlphaFoldDB" id="A0A1F8GUX9"/>
<dbReference type="EMBL" id="MGKP01000016">
    <property type="protein sequence ID" value="OGN28456.1"/>
    <property type="molecule type" value="Genomic_DNA"/>
</dbReference>
<organism evidence="2 3">
    <name type="scientific">Candidatus Yanofskybacteria bacterium RIFCSPLOWO2_01_FULL_49_25</name>
    <dbReference type="NCBI Taxonomy" id="1802701"/>
    <lineage>
        <taxon>Bacteria</taxon>
        <taxon>Candidatus Yanofskyibacteriota</taxon>
    </lineage>
</organism>
<evidence type="ECO:0000313" key="3">
    <source>
        <dbReference type="Proteomes" id="UP000179047"/>
    </source>
</evidence>
<feature type="compositionally biased region" description="Basic and acidic residues" evidence="1">
    <location>
        <begin position="113"/>
        <end position="130"/>
    </location>
</feature>
<gene>
    <name evidence="2" type="ORF">A3A33_00570</name>
</gene>
<reference evidence="2 3" key="1">
    <citation type="journal article" date="2016" name="Nat. Commun.">
        <title>Thousands of microbial genomes shed light on interconnected biogeochemical processes in an aquifer system.</title>
        <authorList>
            <person name="Anantharaman K."/>
            <person name="Brown C.T."/>
            <person name="Hug L.A."/>
            <person name="Sharon I."/>
            <person name="Castelle C.J."/>
            <person name="Probst A.J."/>
            <person name="Thomas B.C."/>
            <person name="Singh A."/>
            <person name="Wilkins M.J."/>
            <person name="Karaoz U."/>
            <person name="Brodie E.L."/>
            <person name="Williams K.H."/>
            <person name="Hubbard S.S."/>
            <person name="Banfield J.F."/>
        </authorList>
    </citation>
    <scope>NUCLEOTIDE SEQUENCE [LARGE SCALE GENOMIC DNA]</scope>
</reference>
<proteinExistence type="predicted"/>
<comment type="caution">
    <text evidence="2">The sequence shown here is derived from an EMBL/GenBank/DDBJ whole genome shotgun (WGS) entry which is preliminary data.</text>
</comment>
<accession>A0A1F8GUX9</accession>
<name>A0A1F8GUX9_9BACT</name>